<organism evidence="1 2">
    <name type="scientific">Ceriporiopsis subvermispora (strain B)</name>
    <name type="common">White-rot fungus</name>
    <name type="synonym">Gelatoporia subvermispora</name>
    <dbReference type="NCBI Taxonomy" id="914234"/>
    <lineage>
        <taxon>Eukaryota</taxon>
        <taxon>Fungi</taxon>
        <taxon>Dikarya</taxon>
        <taxon>Basidiomycota</taxon>
        <taxon>Agaricomycotina</taxon>
        <taxon>Agaricomycetes</taxon>
        <taxon>Polyporales</taxon>
        <taxon>Gelatoporiaceae</taxon>
        <taxon>Gelatoporia</taxon>
    </lineage>
</organism>
<keyword evidence="2" id="KW-1185">Reference proteome</keyword>
<dbReference type="Proteomes" id="UP000016930">
    <property type="component" value="Unassembled WGS sequence"/>
</dbReference>
<protein>
    <submittedName>
        <fullName evidence="1">Uncharacterized protein</fullName>
    </submittedName>
</protein>
<sequence length="173" mass="19522">MHSVYPSSFAYWYGLRLHVATENNVCLGHTETAHRSEVTRGYPEVICYCDDRPVQAWSMSRGYARHWHGDTFTAACTPLAQYPNANFLELIMGDAHKYNVLPLRKSIYRDHVPLMIVPRASKHVCTRLIGATSDRVPGPGRRAQIFYCKCPQDAVLNTIEVVCLEAVASRPCP</sequence>
<gene>
    <name evidence="1" type="ORF">CERSUDRAFT_120386</name>
</gene>
<name>M2QX31_CERS8</name>
<dbReference type="AlphaFoldDB" id="M2QX31"/>
<accession>M2QX31</accession>
<evidence type="ECO:0000313" key="2">
    <source>
        <dbReference type="Proteomes" id="UP000016930"/>
    </source>
</evidence>
<dbReference type="HOGENOM" id="CLU_1547351_0_0_1"/>
<evidence type="ECO:0000313" key="1">
    <source>
        <dbReference type="EMBL" id="EMD30492.1"/>
    </source>
</evidence>
<dbReference type="EMBL" id="KB446082">
    <property type="protein sequence ID" value="EMD30492.1"/>
    <property type="molecule type" value="Genomic_DNA"/>
</dbReference>
<reference evidence="1 2" key="1">
    <citation type="journal article" date="2012" name="Proc. Natl. Acad. Sci. U.S.A.">
        <title>Comparative genomics of Ceriporiopsis subvermispora and Phanerochaete chrysosporium provide insight into selective ligninolysis.</title>
        <authorList>
            <person name="Fernandez-Fueyo E."/>
            <person name="Ruiz-Duenas F.J."/>
            <person name="Ferreira P."/>
            <person name="Floudas D."/>
            <person name="Hibbett D.S."/>
            <person name="Canessa P."/>
            <person name="Larrondo L.F."/>
            <person name="James T.Y."/>
            <person name="Seelenfreund D."/>
            <person name="Lobos S."/>
            <person name="Polanco R."/>
            <person name="Tello M."/>
            <person name="Honda Y."/>
            <person name="Watanabe T."/>
            <person name="Watanabe T."/>
            <person name="Ryu J.S."/>
            <person name="Kubicek C.P."/>
            <person name="Schmoll M."/>
            <person name="Gaskell J."/>
            <person name="Hammel K.E."/>
            <person name="St John F.J."/>
            <person name="Vanden Wymelenberg A."/>
            <person name="Sabat G."/>
            <person name="Splinter BonDurant S."/>
            <person name="Syed K."/>
            <person name="Yadav J.S."/>
            <person name="Doddapaneni H."/>
            <person name="Subramanian V."/>
            <person name="Lavin J.L."/>
            <person name="Oguiza J.A."/>
            <person name="Perez G."/>
            <person name="Pisabarro A.G."/>
            <person name="Ramirez L."/>
            <person name="Santoyo F."/>
            <person name="Master E."/>
            <person name="Coutinho P.M."/>
            <person name="Henrissat B."/>
            <person name="Lombard V."/>
            <person name="Magnuson J.K."/>
            <person name="Kuees U."/>
            <person name="Hori C."/>
            <person name="Igarashi K."/>
            <person name="Samejima M."/>
            <person name="Held B.W."/>
            <person name="Barry K.W."/>
            <person name="LaButti K.M."/>
            <person name="Lapidus A."/>
            <person name="Lindquist E.A."/>
            <person name="Lucas S.M."/>
            <person name="Riley R."/>
            <person name="Salamov A.A."/>
            <person name="Hoffmeister D."/>
            <person name="Schwenk D."/>
            <person name="Hadar Y."/>
            <person name="Yarden O."/>
            <person name="de Vries R.P."/>
            <person name="Wiebenga A."/>
            <person name="Stenlid J."/>
            <person name="Eastwood D."/>
            <person name="Grigoriev I.V."/>
            <person name="Berka R.M."/>
            <person name="Blanchette R.A."/>
            <person name="Kersten P."/>
            <person name="Martinez A.T."/>
            <person name="Vicuna R."/>
            <person name="Cullen D."/>
        </authorList>
    </citation>
    <scope>NUCLEOTIDE SEQUENCE [LARGE SCALE GENOMIC DNA]</scope>
    <source>
        <strain evidence="1 2">B</strain>
    </source>
</reference>
<proteinExistence type="predicted"/>